<organism evidence="3 4">
    <name type="scientific">Pseudooceanicola pacificus</name>
    <dbReference type="NCBI Taxonomy" id="2676438"/>
    <lineage>
        <taxon>Bacteria</taxon>
        <taxon>Pseudomonadati</taxon>
        <taxon>Pseudomonadota</taxon>
        <taxon>Alphaproteobacteria</taxon>
        <taxon>Rhodobacterales</taxon>
        <taxon>Paracoccaceae</taxon>
        <taxon>Pseudooceanicola</taxon>
    </lineage>
</organism>
<keyword evidence="2" id="KW-0472">Membrane</keyword>
<dbReference type="Gene3D" id="3.30.450.20">
    <property type="entry name" value="PAS domain"/>
    <property type="match status" value="1"/>
</dbReference>
<reference evidence="3 4" key="1">
    <citation type="submission" date="2019-11" db="EMBL/GenBank/DDBJ databases">
        <title>Pseudooceanicola pacifica sp. nov., isolated from deep-sea sediment of the Pacific Ocean.</title>
        <authorList>
            <person name="Lyu L."/>
        </authorList>
    </citation>
    <scope>NUCLEOTIDE SEQUENCE [LARGE SCALE GENOMIC DNA]</scope>
    <source>
        <strain evidence="3 4">216_PA32_1</strain>
    </source>
</reference>
<evidence type="ECO:0000256" key="2">
    <source>
        <dbReference type="SAM" id="Phobius"/>
    </source>
</evidence>
<protein>
    <recommendedName>
        <fullName evidence="5">HAMP domain-containing protein</fullName>
    </recommendedName>
</protein>
<sequence>MTKTPNGFSRFPSISTSYFGVLVLALLLAMMAVVPAVKSSANAFEFRLRQELVTRSAEAAKLSFERALSREWESLNAVAGRMAQADLDEARSFLDAVGRASNRIRWAGFADSTGRIIAGTEREREGENVASRRWFRDGMLAPVAAAVADQDALRVRAPNEEGGVINLSVPVRTGTGLTKGVMVYSLKVGWMRDYLTETAERMGADFHVLNADGSVVVSSNPEMSDLPPVVRRLMDGARAGGQQLQVAGEGNATQALYAVQSGFVGDTLPGTDWTLVTEMDRGDYGGAMPNLERSIWVILGVAALTVVAALLLHFNFIFRPFLRLIDSAAALSRGETEYPAPDRTSRESAALADALSRIQTEIQTPWNLRKRNRDTGGGPRTGMSG</sequence>
<gene>
    <name evidence="3" type="ORF">GLS40_07595</name>
</gene>
<name>A0A844WCG5_9RHOB</name>
<dbReference type="AlphaFoldDB" id="A0A844WCG5"/>
<dbReference type="RefSeq" id="WP_160382136.1">
    <property type="nucleotide sequence ID" value="NZ_WNXQ01000003.1"/>
</dbReference>
<proteinExistence type="predicted"/>
<evidence type="ECO:0000256" key="1">
    <source>
        <dbReference type="SAM" id="MobiDB-lite"/>
    </source>
</evidence>
<dbReference type="EMBL" id="WNXQ01000003">
    <property type="protein sequence ID" value="MWB77882.1"/>
    <property type="molecule type" value="Genomic_DNA"/>
</dbReference>
<evidence type="ECO:0008006" key="5">
    <source>
        <dbReference type="Google" id="ProtNLM"/>
    </source>
</evidence>
<keyword evidence="2" id="KW-1133">Transmembrane helix</keyword>
<accession>A0A844WCG5</accession>
<feature type="transmembrane region" description="Helical" evidence="2">
    <location>
        <begin position="295"/>
        <end position="318"/>
    </location>
</feature>
<comment type="caution">
    <text evidence="3">The sequence shown here is derived from an EMBL/GenBank/DDBJ whole genome shotgun (WGS) entry which is preliminary data.</text>
</comment>
<dbReference type="Proteomes" id="UP000443843">
    <property type="component" value="Unassembled WGS sequence"/>
</dbReference>
<feature type="compositionally biased region" description="Gly residues" evidence="1">
    <location>
        <begin position="375"/>
        <end position="385"/>
    </location>
</feature>
<evidence type="ECO:0000313" key="4">
    <source>
        <dbReference type="Proteomes" id="UP000443843"/>
    </source>
</evidence>
<keyword evidence="2" id="KW-0812">Transmembrane</keyword>
<keyword evidence="4" id="KW-1185">Reference proteome</keyword>
<feature type="region of interest" description="Disordered" evidence="1">
    <location>
        <begin position="362"/>
        <end position="385"/>
    </location>
</feature>
<dbReference type="Gene3D" id="6.10.340.10">
    <property type="match status" value="1"/>
</dbReference>
<evidence type="ECO:0000313" key="3">
    <source>
        <dbReference type="EMBL" id="MWB77882.1"/>
    </source>
</evidence>